<keyword evidence="3" id="KW-0805">Transcription regulation</keyword>
<dbReference type="InterPro" id="IPR028002">
    <property type="entry name" value="Myb_DNA-bind_5"/>
</dbReference>
<organism evidence="9 10">
    <name type="scientific">Hypothenemus hampei</name>
    <name type="common">Coffee berry borer</name>
    <dbReference type="NCBI Taxonomy" id="57062"/>
    <lineage>
        <taxon>Eukaryota</taxon>
        <taxon>Metazoa</taxon>
        <taxon>Ecdysozoa</taxon>
        <taxon>Arthropoda</taxon>
        <taxon>Hexapoda</taxon>
        <taxon>Insecta</taxon>
        <taxon>Pterygota</taxon>
        <taxon>Neoptera</taxon>
        <taxon>Endopterygota</taxon>
        <taxon>Coleoptera</taxon>
        <taxon>Polyphaga</taxon>
        <taxon>Cucujiformia</taxon>
        <taxon>Curculionidae</taxon>
        <taxon>Scolytinae</taxon>
        <taxon>Hypothenemus</taxon>
    </lineage>
</organism>
<evidence type="ECO:0000313" key="9">
    <source>
        <dbReference type="EMBL" id="KAL1488244.1"/>
    </source>
</evidence>
<evidence type="ECO:0000259" key="8">
    <source>
        <dbReference type="Pfam" id="PF13873"/>
    </source>
</evidence>
<evidence type="ECO:0000256" key="1">
    <source>
        <dbReference type="ARBA" id="ARBA00011764"/>
    </source>
</evidence>
<reference evidence="9 10" key="1">
    <citation type="submission" date="2024-05" db="EMBL/GenBank/DDBJ databases">
        <title>Genetic variation in Jamaican populations of the coffee berry borer (Hypothenemus hampei).</title>
        <authorList>
            <person name="Errbii M."/>
            <person name="Myrie A."/>
        </authorList>
    </citation>
    <scope>NUCLEOTIDE SEQUENCE [LARGE SCALE GENOMIC DNA]</scope>
    <source>
        <strain evidence="9">JA-Hopewell-2020-01-JO</strain>
        <tissue evidence="9">Whole body</tissue>
    </source>
</reference>
<evidence type="ECO:0000256" key="4">
    <source>
        <dbReference type="ARBA" id="ARBA00023163"/>
    </source>
</evidence>
<evidence type="ECO:0000256" key="5">
    <source>
        <dbReference type="ARBA" id="ARBA00025466"/>
    </source>
</evidence>
<comment type="caution">
    <text evidence="9">The sequence shown here is derived from an EMBL/GenBank/DDBJ whole genome shotgun (WGS) entry which is preliminary data.</text>
</comment>
<keyword evidence="4" id="KW-0804">Transcription</keyword>
<evidence type="ECO:0000313" key="10">
    <source>
        <dbReference type="Proteomes" id="UP001566132"/>
    </source>
</evidence>
<keyword evidence="6" id="KW-0175">Coiled coil</keyword>
<feature type="region of interest" description="Disordered" evidence="7">
    <location>
        <begin position="161"/>
        <end position="183"/>
    </location>
</feature>
<dbReference type="Pfam" id="PF13873">
    <property type="entry name" value="Myb_DNA-bind_5"/>
    <property type="match status" value="1"/>
</dbReference>
<feature type="coiled-coil region" evidence="6">
    <location>
        <begin position="201"/>
        <end position="235"/>
    </location>
</feature>
<dbReference type="Proteomes" id="UP001566132">
    <property type="component" value="Unassembled WGS sequence"/>
</dbReference>
<keyword evidence="10" id="KW-1185">Reference proteome</keyword>
<feature type="compositionally biased region" description="Polar residues" evidence="7">
    <location>
        <begin position="170"/>
        <end position="183"/>
    </location>
</feature>
<gene>
    <name evidence="9" type="ORF">ABEB36_015199</name>
</gene>
<protein>
    <recommendedName>
        <fullName evidence="2">Regulatory protein zeste</fullName>
    </recommendedName>
</protein>
<proteinExistence type="predicted"/>
<evidence type="ECO:0000256" key="2">
    <source>
        <dbReference type="ARBA" id="ARBA00016807"/>
    </source>
</evidence>
<comment type="function">
    <text evidence="5">Involved in transvection phenomena (= synapsis-dependent gene expression), where the synaptic pairing of chromosomes carrying genes with which zeste interacts influences the expression of these genes. Zeste binds to DNA and stimulates transcription from a nearby promoter.</text>
</comment>
<name>A0ABD1E0S0_HYPHA</name>
<evidence type="ECO:0000256" key="3">
    <source>
        <dbReference type="ARBA" id="ARBA00023015"/>
    </source>
</evidence>
<comment type="subunit">
    <text evidence="1">Self-associates forming complexes of several hundred monomers.</text>
</comment>
<dbReference type="AlphaFoldDB" id="A0ABD1E0S0"/>
<evidence type="ECO:0000256" key="7">
    <source>
        <dbReference type="SAM" id="MobiDB-lite"/>
    </source>
</evidence>
<dbReference type="EMBL" id="JBDJPC010000015">
    <property type="protein sequence ID" value="KAL1488244.1"/>
    <property type="molecule type" value="Genomic_DNA"/>
</dbReference>
<evidence type="ECO:0000256" key="6">
    <source>
        <dbReference type="SAM" id="Coils"/>
    </source>
</evidence>
<accession>A0ABD1E0S0</accession>
<sequence length="259" mass="29529">MPESKAIIENKATDAFTWHQKEEAWKDVAQKFNASSIIKRSVASIKNFYENQKRSCHKKAAEDKRCLTGTGSGPSLSSITKDSLHDLTLSIVNKKTVYGLKCQYGWDSANIATNEEEILQEDNSILEDKDNEVISETFIDWENGTPMQLMNPLNQKLQAAQKKKSESKRVVNSSRRGSTTTATESVAQSYKELSKVKKYLAELQIEIYKQLGKNLKEVEEELKVQRKRHSELHALEIEIKRAQLASLQKKINNFCFELT</sequence>
<feature type="domain" description="Myb/SANT-like DNA-binding" evidence="8">
    <location>
        <begin position="3"/>
        <end position="61"/>
    </location>
</feature>